<evidence type="ECO:0000256" key="1">
    <source>
        <dbReference type="SAM" id="MobiDB-lite"/>
    </source>
</evidence>
<sequence length="171" mass="18727">MSETDRNAPGRPLPLVGRIEQVGFPALGIPFVRAKVDTGARTSALHAARMHHFEKDGRQWIRFTVPARRGRPAVRVEAPLVGVKKVKSSNGQTQKRFVIKTMLEIGTQTFEAQVTLTNRAQMGYAMLLGRTALRRRYLVDVSKSYLQGGGPYKDTAKAGSPNAEREGGAAP</sequence>
<dbReference type="RefSeq" id="WP_008600126.1">
    <property type="nucleotide sequence ID" value="NZ_AMRV01000002.1"/>
</dbReference>
<accession>M2TPI0</accession>
<keyword evidence="4" id="KW-1185">Reference proteome</keyword>
<gene>
    <name evidence="3" type="ORF">C725_0653</name>
</gene>
<dbReference type="PANTHER" id="PTHR38037">
    <property type="entry name" value="ZN_PROTEASE DOMAIN-CONTAINING PROTEIN"/>
    <property type="match status" value="1"/>
</dbReference>
<dbReference type="Pfam" id="PF05618">
    <property type="entry name" value="Zn_protease"/>
    <property type="match status" value="1"/>
</dbReference>
<evidence type="ECO:0000259" key="2">
    <source>
        <dbReference type="Pfam" id="PF05618"/>
    </source>
</evidence>
<evidence type="ECO:0000313" key="3">
    <source>
        <dbReference type="EMBL" id="EMD83681.1"/>
    </source>
</evidence>
<dbReference type="PANTHER" id="PTHR38037:SF2">
    <property type="entry name" value="ATP-DEPENDENT ZINC PROTEASE DOMAIN-CONTAINING PROTEIN-RELATED"/>
    <property type="match status" value="1"/>
</dbReference>
<feature type="region of interest" description="Disordered" evidence="1">
    <location>
        <begin position="147"/>
        <end position="171"/>
    </location>
</feature>
<reference evidence="3 4" key="1">
    <citation type="journal article" date="2013" name="Genome Announc.">
        <title>Draft Genome Sequence of Strain JLT2015T, Belonging to the Family Sphingomonadaceae of the Alphaproteobacteria.</title>
        <authorList>
            <person name="Tang K."/>
            <person name="Liu K."/>
            <person name="Li S."/>
            <person name="Jiao N."/>
        </authorList>
    </citation>
    <scope>NUCLEOTIDE SEQUENCE [LARGE SCALE GENOMIC DNA]</scope>
    <source>
        <strain evidence="3 4">JLT2015</strain>
    </source>
</reference>
<dbReference type="Proteomes" id="UP000011717">
    <property type="component" value="Unassembled WGS sequence"/>
</dbReference>
<protein>
    <submittedName>
        <fullName evidence="3">Ribosomal protein S6 modification protein</fullName>
    </submittedName>
</protein>
<comment type="caution">
    <text evidence="3">The sequence shown here is derived from an EMBL/GenBank/DDBJ whole genome shotgun (WGS) entry which is preliminary data.</text>
</comment>
<dbReference type="InterPro" id="IPR021109">
    <property type="entry name" value="Peptidase_aspartic_dom_sf"/>
</dbReference>
<dbReference type="SUPFAM" id="SSF50630">
    <property type="entry name" value="Acid proteases"/>
    <property type="match status" value="1"/>
</dbReference>
<feature type="domain" description="Retropepsin-like aspartic endopeptidase" evidence="2">
    <location>
        <begin position="16"/>
        <end position="147"/>
    </location>
</feature>
<proteinExistence type="predicted"/>
<dbReference type="EMBL" id="AMRV01000002">
    <property type="protein sequence ID" value="EMD83681.1"/>
    <property type="molecule type" value="Genomic_DNA"/>
</dbReference>
<evidence type="ECO:0000313" key="4">
    <source>
        <dbReference type="Proteomes" id="UP000011717"/>
    </source>
</evidence>
<name>M2TPI0_9SPHN</name>
<dbReference type="InterPro" id="IPR008503">
    <property type="entry name" value="Asp_endopeptidase"/>
</dbReference>
<dbReference type="Gene3D" id="2.40.70.10">
    <property type="entry name" value="Acid Proteases"/>
    <property type="match status" value="1"/>
</dbReference>
<dbReference type="AlphaFoldDB" id="M2TPI0"/>
<organism evidence="3 4">
    <name type="scientific">Pacificimonas flava</name>
    <dbReference type="NCBI Taxonomy" id="1234595"/>
    <lineage>
        <taxon>Bacteria</taxon>
        <taxon>Pseudomonadati</taxon>
        <taxon>Pseudomonadota</taxon>
        <taxon>Alphaproteobacteria</taxon>
        <taxon>Sphingomonadales</taxon>
        <taxon>Sphingosinicellaceae</taxon>
        <taxon>Pacificimonas</taxon>
    </lineage>
</organism>